<evidence type="ECO:0000256" key="1">
    <source>
        <dbReference type="ARBA" id="ARBA00023125"/>
    </source>
</evidence>
<evidence type="ECO:0000313" key="5">
    <source>
        <dbReference type="Proteomes" id="UP000189021"/>
    </source>
</evidence>
<comment type="caution">
    <text evidence="4">The sequence shown here is derived from an EMBL/GenBank/DDBJ whole genome shotgun (WGS) entry which is preliminary data.</text>
</comment>
<keyword evidence="5" id="KW-1185">Reference proteome</keyword>
<protein>
    <submittedName>
        <fullName evidence="4">TetR family transcriptional regulator</fullName>
    </submittedName>
</protein>
<dbReference type="InterPro" id="IPR025722">
    <property type="entry name" value="TetR"/>
</dbReference>
<dbReference type="GO" id="GO:0003677">
    <property type="term" value="F:DNA binding"/>
    <property type="evidence" value="ECO:0007669"/>
    <property type="project" value="UniProtKB-UniRule"/>
</dbReference>
<gene>
    <name evidence="4" type="ORF">BZG00_07125</name>
</gene>
<dbReference type="RefSeq" id="WP_069361908.1">
    <property type="nucleotide sequence ID" value="NZ_CP040021.1"/>
</dbReference>
<dbReference type="Proteomes" id="UP000189021">
    <property type="component" value="Unassembled WGS sequence"/>
</dbReference>
<name>A0AB36JZK1_9GAMM</name>
<feature type="domain" description="HTH tetR-type" evidence="3">
    <location>
        <begin position="1"/>
        <end position="61"/>
    </location>
</feature>
<dbReference type="EMBL" id="MUEK01000005">
    <property type="protein sequence ID" value="OOE40080.1"/>
    <property type="molecule type" value="Genomic_DNA"/>
</dbReference>
<feature type="DNA-binding region" description="H-T-H motif" evidence="2">
    <location>
        <begin position="24"/>
        <end position="43"/>
    </location>
</feature>
<dbReference type="SUPFAM" id="SSF46689">
    <property type="entry name" value="Homeodomain-like"/>
    <property type="match status" value="1"/>
</dbReference>
<proteinExistence type="predicted"/>
<evidence type="ECO:0000259" key="3">
    <source>
        <dbReference type="PROSITE" id="PS50977"/>
    </source>
</evidence>
<dbReference type="Pfam" id="PF00440">
    <property type="entry name" value="TetR_N"/>
    <property type="match status" value="1"/>
</dbReference>
<dbReference type="InterPro" id="IPR009057">
    <property type="entry name" value="Homeodomain-like_sf"/>
</dbReference>
<dbReference type="GeneID" id="89608152"/>
<dbReference type="PANTHER" id="PTHR43479">
    <property type="entry name" value="ACREF/ENVCD OPERON REPRESSOR-RELATED"/>
    <property type="match status" value="1"/>
</dbReference>
<evidence type="ECO:0000313" key="4">
    <source>
        <dbReference type="EMBL" id="OOE40080.1"/>
    </source>
</evidence>
<dbReference type="Gene3D" id="1.10.357.10">
    <property type="entry name" value="Tetracycline Repressor, domain 2"/>
    <property type="match status" value="1"/>
</dbReference>
<dbReference type="Pfam" id="PF13972">
    <property type="entry name" value="TetR"/>
    <property type="match status" value="1"/>
</dbReference>
<dbReference type="InterPro" id="IPR050624">
    <property type="entry name" value="HTH-type_Tx_Regulator"/>
</dbReference>
<accession>A0AB36JZK1</accession>
<dbReference type="PROSITE" id="PS50977">
    <property type="entry name" value="HTH_TETR_2"/>
    <property type="match status" value="1"/>
</dbReference>
<dbReference type="AlphaFoldDB" id="A0AB36JZK1"/>
<evidence type="ECO:0000256" key="2">
    <source>
        <dbReference type="PROSITE-ProRule" id="PRU00335"/>
    </source>
</evidence>
<sequence>MKTRDRIIHAALALFNQHGEPNITTNHIAADLGISPGNLYYHFRNKEAIIHSIFDQYAQDLALAFDPSQPRDDTQALLQHYLDATFSLMWRYRFFYANLPDILRRDDALQQKYLGAQQQLQTNLMTILHHYRQAGWLSLNDSALSAVGETLKQVASSWIFYQSAQAPQTQIHAGVIYKGILQMLALLHPLTSAQGQMAITALIDHYEQQLVRQDSRSLDTLN</sequence>
<reference evidence="4 5" key="1">
    <citation type="journal article" date="2017" name="Genome Announc.">
        <title>Draft Genome Sequences of Salinivibrio proteolyticus, Salinivibrio sharmensis, Salinivibrio siamensis, Salinivibrio costicola subsp. alcaliphilus, Salinivibrio costicola subsp. vallismortis, and 29 New Isolates Belonging to the Genus Salinivibrio.</title>
        <authorList>
            <person name="Lopez-Hermoso C."/>
            <person name="de la Haba R.R."/>
            <person name="Sanchez-Porro C."/>
            <person name="Bayliss S.C."/>
            <person name="Feil E.J."/>
            <person name="Ventosa A."/>
        </authorList>
    </citation>
    <scope>NUCLEOTIDE SEQUENCE [LARGE SCALE GENOMIC DNA]</scope>
    <source>
        <strain evidence="4 5">AL184</strain>
    </source>
</reference>
<dbReference type="PANTHER" id="PTHR43479:SF12">
    <property type="entry name" value="TRANSCRIPTIONAL REGULATORY PROTEIN"/>
    <property type="match status" value="1"/>
</dbReference>
<keyword evidence="1 2" id="KW-0238">DNA-binding</keyword>
<dbReference type="InterPro" id="IPR001647">
    <property type="entry name" value="HTH_TetR"/>
</dbReference>
<dbReference type="PRINTS" id="PR00455">
    <property type="entry name" value="HTHTETR"/>
</dbReference>
<organism evidence="4 5">
    <name type="scientific">Salinivibrio kushneri</name>
    <dbReference type="NCBI Taxonomy" id="1908198"/>
    <lineage>
        <taxon>Bacteria</taxon>
        <taxon>Pseudomonadati</taxon>
        <taxon>Pseudomonadota</taxon>
        <taxon>Gammaproteobacteria</taxon>
        <taxon>Vibrionales</taxon>
        <taxon>Vibrionaceae</taxon>
        <taxon>Salinivibrio</taxon>
    </lineage>
</organism>